<sequence length="639" mass="72075">MQYKILAVVSAVVTAAQADFLVFCGMTGNGADGAGFGTTCMFFNNPPSCADAGKAAKWYHAEDVGQNTCGGLRCKGCDGGKNPRDWAISELEINNTQKCMVHRLNWGNAGTDPHFTIYSDMNTAGIHDVDGKRIGECTIIKENNQILDCIEGITSGSWKHHFSCTYRNRIRHLKCDEEKPTCRRCRKDCIQCDGYAPPNSTPRNKQQKAQTSESLSILGVSHLVSDTPLERRYFHHFYHWTCKQLSIAPDSSNFWIRHILPLSHNSEPIRYAITAVGAAHQFFMAGCNTRSLDLTKTLTVQYTKAVSHIIPQMSVDTVYNIQCALICCLLFIAFEGILGRYTESIRHLRAGNHLLTLPMLASSKRDYPLTRRLNEIFSALSYEASTFMDESIIPDTQWDWVTKANDMCSGPFHDLDEASYELRQLNLRFTKITKEDFRQLSELDDEDQESSERANASFEDLKGRFRQWINRFQLTSTALQQQNHSHTTSQQLLSLDMSQRFWCMNAYFAPELPMDPTADFLDAAESFAKLLTEQNHFTFSLDGDLISGLSFVVRVCPDIDTRQRALNLLRSLNRREGIWDSREIAEMHEATLSLNDHETWYEKDVPGGLPGYVAELAKASTAIDSANSILLAACYNTST</sequence>
<reference evidence="1" key="1">
    <citation type="submission" date="2022-08" db="EMBL/GenBank/DDBJ databases">
        <title>Genome Sequence of Fusarium decemcellulare.</title>
        <authorList>
            <person name="Buettner E."/>
        </authorList>
    </citation>
    <scope>NUCLEOTIDE SEQUENCE</scope>
    <source>
        <strain evidence="1">Babe19</strain>
    </source>
</reference>
<proteinExistence type="predicted"/>
<dbReference type="EMBL" id="JANRMS010000419">
    <property type="protein sequence ID" value="KAJ3540205.1"/>
    <property type="molecule type" value="Genomic_DNA"/>
</dbReference>
<evidence type="ECO:0000313" key="2">
    <source>
        <dbReference type="Proteomes" id="UP001148629"/>
    </source>
</evidence>
<accession>A0ACC1SI49</accession>
<name>A0ACC1SI49_9HYPO</name>
<keyword evidence="2" id="KW-1185">Reference proteome</keyword>
<dbReference type="Proteomes" id="UP001148629">
    <property type="component" value="Unassembled WGS sequence"/>
</dbReference>
<comment type="caution">
    <text evidence="1">The sequence shown here is derived from an EMBL/GenBank/DDBJ whole genome shotgun (WGS) entry which is preliminary data.</text>
</comment>
<evidence type="ECO:0000313" key="1">
    <source>
        <dbReference type="EMBL" id="KAJ3540205.1"/>
    </source>
</evidence>
<protein>
    <submittedName>
        <fullName evidence="1">Uncharacterized protein</fullName>
    </submittedName>
</protein>
<gene>
    <name evidence="1" type="ORF">NM208_g5159</name>
</gene>
<organism evidence="1 2">
    <name type="scientific">Fusarium decemcellulare</name>
    <dbReference type="NCBI Taxonomy" id="57161"/>
    <lineage>
        <taxon>Eukaryota</taxon>
        <taxon>Fungi</taxon>
        <taxon>Dikarya</taxon>
        <taxon>Ascomycota</taxon>
        <taxon>Pezizomycotina</taxon>
        <taxon>Sordariomycetes</taxon>
        <taxon>Hypocreomycetidae</taxon>
        <taxon>Hypocreales</taxon>
        <taxon>Nectriaceae</taxon>
        <taxon>Fusarium</taxon>
        <taxon>Fusarium decemcellulare species complex</taxon>
    </lineage>
</organism>